<keyword evidence="4" id="KW-1185">Reference proteome</keyword>
<feature type="chain" id="PRO_5041216403" evidence="1">
    <location>
        <begin position="19"/>
        <end position="575"/>
    </location>
</feature>
<keyword evidence="1" id="KW-0732">Signal</keyword>
<organism evidence="3 4">
    <name type="scientific">Marivirga arenosa</name>
    <dbReference type="NCBI Taxonomy" id="3059076"/>
    <lineage>
        <taxon>Bacteria</taxon>
        <taxon>Pseudomonadati</taxon>
        <taxon>Bacteroidota</taxon>
        <taxon>Cytophagia</taxon>
        <taxon>Cytophagales</taxon>
        <taxon>Marivirgaceae</taxon>
        <taxon>Marivirga</taxon>
    </lineage>
</organism>
<dbReference type="RefSeq" id="WP_308356564.1">
    <property type="nucleotide sequence ID" value="NZ_CP129970.2"/>
</dbReference>
<accession>A0AA49GFL6</accession>
<proteinExistence type="predicted"/>
<dbReference type="SUPFAM" id="SSF81296">
    <property type="entry name" value="E set domains"/>
    <property type="match status" value="1"/>
</dbReference>
<dbReference type="InterPro" id="IPR013783">
    <property type="entry name" value="Ig-like_fold"/>
</dbReference>
<evidence type="ECO:0000256" key="1">
    <source>
        <dbReference type="SAM" id="SignalP"/>
    </source>
</evidence>
<dbReference type="Pfam" id="PF16410">
    <property type="entry name" value="DUF5018"/>
    <property type="match status" value="3"/>
</dbReference>
<feature type="domain" description="DUF5018" evidence="2">
    <location>
        <begin position="136"/>
        <end position="204"/>
    </location>
</feature>
<dbReference type="InterPro" id="IPR014756">
    <property type="entry name" value="Ig_E-set"/>
</dbReference>
<sequence length="575" mass="62770">MIKSLLWRICLFSAIALTFFQCTEEEEAKSPLNKIEEFSITSMNPPVSGVINEEAFSISLDVPSGTDITDLSPEISISDKATVVPASGTAQDFTSPVVYTVTAENGTVAEYTVTVNVLENTEAIIDTFIFKGFETELAATIDEENKTITALIPRKYDLTKLIPTIEISEFATVTPASETEIDFSKDVIFTVVAEDGTEVEYTASIGYEPRTEKAILIFAFEAFTPTINGVINEDSKAITLTLPWNTSDLTALVPTIEISEGATISPENSTAEDFSFGSVDYTVTAEDGSTQDYEVTVELEAAPTPEFDDLISTSFRKGELVTITGKNFSDISVSFSREGFSSGPSLESEGETSFSFNVPNNVSFETGTYSLIVYIRNEKYVLGDVQILPPAPTISDFVSSTDDDNIIVRINGRNFIEGENKVYFVKNDVRTEAYIREEDNGRIYVVQPPLLESGEYTIVVETNGAEVTASETINVEENTTTDPIIASVESLTVKRGDKLIINGKNFGEGTGSVTVGFMDGWTATKARTGNRISDSVVEIVIPSDLPVETYMIYVQRYNGDGSSAFSNTFYNIVIE</sequence>
<name>A0AA49GFL6_9BACT</name>
<gene>
    <name evidence="3" type="ORF">QYS48_20865</name>
</gene>
<feature type="signal peptide" evidence="1">
    <location>
        <begin position="1"/>
        <end position="18"/>
    </location>
</feature>
<dbReference type="EMBL" id="CP129970">
    <property type="protein sequence ID" value="WKK84572.2"/>
    <property type="molecule type" value="Genomic_DNA"/>
</dbReference>
<dbReference type="InterPro" id="IPR032186">
    <property type="entry name" value="DUF5018"/>
</dbReference>
<evidence type="ECO:0000259" key="2">
    <source>
        <dbReference type="Pfam" id="PF16410"/>
    </source>
</evidence>
<dbReference type="Gene3D" id="2.60.40.2340">
    <property type="match status" value="3"/>
</dbReference>
<feature type="domain" description="DUF5018" evidence="2">
    <location>
        <begin position="22"/>
        <end position="117"/>
    </location>
</feature>
<dbReference type="AlphaFoldDB" id="A0AA49GFL6"/>
<dbReference type="Gene3D" id="2.60.40.10">
    <property type="entry name" value="Immunoglobulins"/>
    <property type="match status" value="3"/>
</dbReference>
<dbReference type="Proteomes" id="UP001244443">
    <property type="component" value="Chromosome"/>
</dbReference>
<feature type="domain" description="DUF5018" evidence="2">
    <location>
        <begin position="215"/>
        <end position="336"/>
    </location>
</feature>
<evidence type="ECO:0000313" key="4">
    <source>
        <dbReference type="Proteomes" id="UP001244443"/>
    </source>
</evidence>
<protein>
    <submittedName>
        <fullName evidence="3">DUF5018 domain-containing protein</fullName>
    </submittedName>
</protein>
<reference evidence="3" key="1">
    <citation type="submission" date="2023-08" db="EMBL/GenBank/DDBJ databases">
        <title>Comparative genomics and taxonomic characterization of three novel marine species of genus Marivirga.</title>
        <authorList>
            <person name="Muhammad N."/>
            <person name="Kim S.-G."/>
        </authorList>
    </citation>
    <scope>NUCLEOTIDE SEQUENCE [LARGE SCALE GENOMIC DNA]</scope>
    <source>
        <strain evidence="3">ABR2-2</strain>
    </source>
</reference>
<evidence type="ECO:0000313" key="3">
    <source>
        <dbReference type="EMBL" id="WKK84572.2"/>
    </source>
</evidence>